<evidence type="ECO:0000313" key="2">
    <source>
        <dbReference type="EMBL" id="SDN85850.1"/>
    </source>
</evidence>
<keyword evidence="3" id="KW-1185">Reference proteome</keyword>
<evidence type="ECO:0008006" key="4">
    <source>
        <dbReference type="Google" id="ProtNLM"/>
    </source>
</evidence>
<sequence length="148" mass="15268">MKLRSLLLAAGLASLSVLGLAGTAQAADKIPAGCTGARQLGSTAYVTNGAGANIASVKQYYGVCDGTPKNWSYVYVWQSFFDTGKSYHVKAGIITANSGGQALGFRSAARPTREIVSVPVATTGVCTRAWGGLDLSTGTRTAQTAWDC</sequence>
<proteinExistence type="predicted"/>
<evidence type="ECO:0000256" key="1">
    <source>
        <dbReference type="SAM" id="SignalP"/>
    </source>
</evidence>
<gene>
    <name evidence="2" type="ORF">SAMN05192558_101101</name>
</gene>
<feature type="signal peptide" evidence="1">
    <location>
        <begin position="1"/>
        <end position="26"/>
    </location>
</feature>
<feature type="chain" id="PRO_5011524053" description="Peptidase inhibitor family I36" evidence="1">
    <location>
        <begin position="27"/>
        <end position="148"/>
    </location>
</feature>
<dbReference type="RefSeq" id="WP_091368240.1">
    <property type="nucleotide sequence ID" value="NZ_FNDV01000003.1"/>
</dbReference>
<name>A0A1H0EU01_9PSEU</name>
<dbReference type="AlphaFoldDB" id="A0A1H0EU01"/>
<accession>A0A1H0EU01</accession>
<organism evidence="2 3">
    <name type="scientific">Actinokineospora alba</name>
    <dbReference type="NCBI Taxonomy" id="504798"/>
    <lineage>
        <taxon>Bacteria</taxon>
        <taxon>Bacillati</taxon>
        <taxon>Actinomycetota</taxon>
        <taxon>Actinomycetes</taxon>
        <taxon>Pseudonocardiales</taxon>
        <taxon>Pseudonocardiaceae</taxon>
        <taxon>Actinokineospora</taxon>
    </lineage>
</organism>
<reference evidence="3" key="1">
    <citation type="submission" date="2016-10" db="EMBL/GenBank/DDBJ databases">
        <authorList>
            <person name="Varghese N."/>
            <person name="Submissions S."/>
        </authorList>
    </citation>
    <scope>NUCLEOTIDE SEQUENCE [LARGE SCALE GENOMIC DNA]</scope>
    <source>
        <strain evidence="3">IBRC-M 10655</strain>
    </source>
</reference>
<dbReference type="OrthoDB" id="4867962at2"/>
<protein>
    <recommendedName>
        <fullName evidence="4">Peptidase inhibitor family I36</fullName>
    </recommendedName>
</protein>
<dbReference type="Proteomes" id="UP000199651">
    <property type="component" value="Unassembled WGS sequence"/>
</dbReference>
<dbReference type="EMBL" id="FNJB01000001">
    <property type="protein sequence ID" value="SDN85850.1"/>
    <property type="molecule type" value="Genomic_DNA"/>
</dbReference>
<evidence type="ECO:0000313" key="3">
    <source>
        <dbReference type="Proteomes" id="UP000199651"/>
    </source>
</evidence>
<keyword evidence="1" id="KW-0732">Signal</keyword>